<keyword evidence="1" id="KW-0862">Zinc</keyword>
<dbReference type="InterPro" id="IPR001878">
    <property type="entry name" value="Znf_CCHC"/>
</dbReference>
<dbReference type="Pfam" id="PF14223">
    <property type="entry name" value="Retrotran_gag_2"/>
    <property type="match status" value="1"/>
</dbReference>
<evidence type="ECO:0000256" key="1">
    <source>
        <dbReference type="PROSITE-ProRule" id="PRU00047"/>
    </source>
</evidence>
<feature type="compositionally biased region" description="Polar residues" evidence="3">
    <location>
        <begin position="653"/>
        <end position="663"/>
    </location>
</feature>
<feature type="region of interest" description="Disordered" evidence="3">
    <location>
        <begin position="644"/>
        <end position="663"/>
    </location>
</feature>
<keyword evidence="1" id="KW-0863">Zinc-finger</keyword>
<organism evidence="5 6">
    <name type="scientific">Centaurea solstitialis</name>
    <name type="common">yellow star-thistle</name>
    <dbReference type="NCBI Taxonomy" id="347529"/>
    <lineage>
        <taxon>Eukaryota</taxon>
        <taxon>Viridiplantae</taxon>
        <taxon>Streptophyta</taxon>
        <taxon>Embryophyta</taxon>
        <taxon>Tracheophyta</taxon>
        <taxon>Spermatophyta</taxon>
        <taxon>Magnoliopsida</taxon>
        <taxon>eudicotyledons</taxon>
        <taxon>Gunneridae</taxon>
        <taxon>Pentapetalae</taxon>
        <taxon>asterids</taxon>
        <taxon>campanulids</taxon>
        <taxon>Asterales</taxon>
        <taxon>Asteraceae</taxon>
        <taxon>Carduoideae</taxon>
        <taxon>Cardueae</taxon>
        <taxon>Centaureinae</taxon>
        <taxon>Centaurea</taxon>
    </lineage>
</organism>
<dbReference type="AlphaFoldDB" id="A0AA38WKD0"/>
<feature type="region of interest" description="Disordered" evidence="3">
    <location>
        <begin position="220"/>
        <end position="242"/>
    </location>
</feature>
<feature type="coiled-coil region" evidence="2">
    <location>
        <begin position="412"/>
        <end position="453"/>
    </location>
</feature>
<gene>
    <name evidence="5" type="ORF">OSB04_017054</name>
</gene>
<accession>A0AA38WKD0</accession>
<feature type="region of interest" description="Disordered" evidence="3">
    <location>
        <begin position="716"/>
        <end position="755"/>
    </location>
</feature>
<dbReference type="PANTHER" id="PTHR47481:SF7">
    <property type="entry name" value="CCHC-TYPE DOMAIN-CONTAINING PROTEIN"/>
    <property type="match status" value="1"/>
</dbReference>
<evidence type="ECO:0000313" key="6">
    <source>
        <dbReference type="Proteomes" id="UP001172457"/>
    </source>
</evidence>
<dbReference type="InterPro" id="IPR036875">
    <property type="entry name" value="Znf_CCHC_sf"/>
</dbReference>
<feature type="compositionally biased region" description="Basic and acidic residues" evidence="3">
    <location>
        <begin position="716"/>
        <end position="731"/>
    </location>
</feature>
<sequence length="1089" mass="124395">MANTVTNTNNLSLRSILEKDKLTGPNFLDWECNLMIVLRHERKWYVLEEPLGGAPPANAPTVARNAHKKHSDDLLDVGCLMLATMSPDLQTGVINTNAYDMIRQLRDMFQTQARTERYDATKAFNECKMIRGTSVSDHVMKMKRHMDHLERLGHPVPLQQATDTILNSLSEDYKPFVINYNMNNMEKSIVELHSMLKTAELNMGAKNKTKDVLMVRDGGVKKKHGHGGTNKGNGPVQAVQSAPKVRENIKGKGKGKKVKPNKARTENRCFTCNEIGHWRQNCQKRHEAENSELVQISKVQGNMVKYFLAPKTAFLLPKTDDFLQKTNLQQNKEMEYSRNISEAGFVTLAPRKRWLAPREDYSRREEEARAAKLGFSLSEASRRLGFDRCMFRSAKTPTLTVPSGKNNTRTFLNYITRDQEALQEEVERLEDALAEAERTNALLKERLESTVSNNKSNDRPLSFQVGMNTESDDGFWDELELFLQEDIQTKAPKEKQPIDKPATKRINSVGQLVIQPEVSCPNLEIDNDSNEMISLGQDSHQKMEVEDTWFGNSVELSLQEDARPNDKQPIEEPPTRMIDSMDQTVIKKPWPPIEDSWIQHEVLPPWSDSDDSDEEFSWQVNATEEYFDDDCLDGLGVLMQDDQFEESPPEQCSPKQKVSSPIIDSNESNTEALFSQVNPRAVRCEEILAQDPFWEANCQKQLVDPTILATHLKDLRPNSCKSDTHSAKKQDTNQSGEWHPTLPGKSPKGKSSSQGSIFFKSMASKRHRMNLRTASGKHEFIRFGPHPQHDRQELTRDLKAIKGRHIEIGRTLDWDFLQGIQAAGHILRYFERGPNGPESELSSMAWKTALDLRESVYRELTLEFIATYSFDEERGRESVRQPCIQYRLGGRWFRQSLAQFVVSFRLYTAGMVGTNYFEYYIGQCDQAPPEDLDYSELWSQLGHGPYRRSNTKSGGLVDPEHRVLHRMIAYTLNQRKSSQDKIGDFELWLLHQLVSRDRHTHLAYIIVDFLTGARGFRTSSGLLGGHYITRLASSHGILTPEVTVSLTCLGELGRIYQHQLKGMRVIERGVGSSWVWIVVEMRFDDKLMR</sequence>
<dbReference type="Gene3D" id="4.10.60.10">
    <property type="entry name" value="Zinc finger, CCHC-type"/>
    <property type="match status" value="1"/>
</dbReference>
<feature type="domain" description="CCHC-type" evidence="4">
    <location>
        <begin position="268"/>
        <end position="284"/>
    </location>
</feature>
<keyword evidence="1" id="KW-0479">Metal-binding</keyword>
<dbReference type="GO" id="GO:0008270">
    <property type="term" value="F:zinc ion binding"/>
    <property type="evidence" value="ECO:0007669"/>
    <property type="project" value="UniProtKB-KW"/>
</dbReference>
<keyword evidence="6" id="KW-1185">Reference proteome</keyword>
<dbReference type="PANTHER" id="PTHR47481">
    <property type="match status" value="1"/>
</dbReference>
<evidence type="ECO:0000256" key="3">
    <source>
        <dbReference type="SAM" id="MobiDB-lite"/>
    </source>
</evidence>
<dbReference type="GO" id="GO:0003676">
    <property type="term" value="F:nucleic acid binding"/>
    <property type="evidence" value="ECO:0007669"/>
    <property type="project" value="InterPro"/>
</dbReference>
<dbReference type="Proteomes" id="UP001172457">
    <property type="component" value="Chromosome 4"/>
</dbReference>
<evidence type="ECO:0000313" key="5">
    <source>
        <dbReference type="EMBL" id="KAJ9553009.1"/>
    </source>
</evidence>
<keyword evidence="2" id="KW-0175">Coiled coil</keyword>
<comment type="caution">
    <text evidence="5">The sequence shown here is derived from an EMBL/GenBank/DDBJ whole genome shotgun (WGS) entry which is preliminary data.</text>
</comment>
<feature type="compositionally biased region" description="Low complexity" evidence="3">
    <location>
        <begin position="743"/>
        <end position="755"/>
    </location>
</feature>
<evidence type="ECO:0000256" key="2">
    <source>
        <dbReference type="SAM" id="Coils"/>
    </source>
</evidence>
<name>A0AA38WKD0_9ASTR</name>
<dbReference type="SMART" id="SM00343">
    <property type="entry name" value="ZnF_C2HC"/>
    <property type="match status" value="1"/>
</dbReference>
<reference evidence="5" key="1">
    <citation type="submission" date="2023-03" db="EMBL/GenBank/DDBJ databases">
        <title>Chromosome-scale reference genome and RAD-based genetic map of yellow starthistle (Centaurea solstitialis) reveal putative structural variation and QTLs associated with invader traits.</title>
        <authorList>
            <person name="Reatini B."/>
            <person name="Cang F.A."/>
            <person name="Jiang Q."/>
            <person name="Mckibben M.T.W."/>
            <person name="Barker M.S."/>
            <person name="Rieseberg L.H."/>
            <person name="Dlugosch K.M."/>
        </authorList>
    </citation>
    <scope>NUCLEOTIDE SEQUENCE</scope>
    <source>
        <strain evidence="5">CAN-66</strain>
        <tissue evidence="5">Leaf</tissue>
    </source>
</reference>
<evidence type="ECO:0000259" key="4">
    <source>
        <dbReference type="PROSITE" id="PS50158"/>
    </source>
</evidence>
<dbReference type="PROSITE" id="PS50158">
    <property type="entry name" value="ZF_CCHC"/>
    <property type="match status" value="1"/>
</dbReference>
<protein>
    <recommendedName>
        <fullName evidence="4">CCHC-type domain-containing protein</fullName>
    </recommendedName>
</protein>
<dbReference type="EMBL" id="JARYMX010000004">
    <property type="protein sequence ID" value="KAJ9553009.1"/>
    <property type="molecule type" value="Genomic_DNA"/>
</dbReference>
<dbReference type="SUPFAM" id="SSF57756">
    <property type="entry name" value="Retrovirus zinc finger-like domains"/>
    <property type="match status" value="1"/>
</dbReference>
<proteinExistence type="predicted"/>